<reference evidence="1" key="1">
    <citation type="submission" date="2023-08" db="EMBL/GenBank/DDBJ databases">
        <authorList>
            <person name="Alioto T."/>
            <person name="Alioto T."/>
            <person name="Gomez Garrido J."/>
        </authorList>
    </citation>
    <scope>NUCLEOTIDE SEQUENCE</scope>
</reference>
<dbReference type="EMBL" id="OY660866">
    <property type="protein sequence ID" value="CAJ1053437.1"/>
    <property type="molecule type" value="Genomic_DNA"/>
</dbReference>
<evidence type="ECO:0000313" key="2">
    <source>
        <dbReference type="Proteomes" id="UP001178508"/>
    </source>
</evidence>
<proteinExistence type="predicted"/>
<protein>
    <submittedName>
        <fullName evidence="1">Uncharacterized protein</fullName>
    </submittedName>
</protein>
<keyword evidence="2" id="KW-1185">Reference proteome</keyword>
<name>A0AAV1EX70_XYRNO</name>
<organism evidence="1 2">
    <name type="scientific">Xyrichtys novacula</name>
    <name type="common">Pearly razorfish</name>
    <name type="synonym">Hemipteronotus novacula</name>
    <dbReference type="NCBI Taxonomy" id="13765"/>
    <lineage>
        <taxon>Eukaryota</taxon>
        <taxon>Metazoa</taxon>
        <taxon>Chordata</taxon>
        <taxon>Craniata</taxon>
        <taxon>Vertebrata</taxon>
        <taxon>Euteleostomi</taxon>
        <taxon>Actinopterygii</taxon>
        <taxon>Neopterygii</taxon>
        <taxon>Teleostei</taxon>
        <taxon>Neoteleostei</taxon>
        <taxon>Acanthomorphata</taxon>
        <taxon>Eupercaria</taxon>
        <taxon>Labriformes</taxon>
        <taxon>Labridae</taxon>
        <taxon>Xyrichtys</taxon>
    </lineage>
</organism>
<accession>A0AAV1EX70</accession>
<dbReference type="Proteomes" id="UP001178508">
    <property type="component" value="Chromosome 3"/>
</dbReference>
<evidence type="ECO:0000313" key="1">
    <source>
        <dbReference type="EMBL" id="CAJ1053437.1"/>
    </source>
</evidence>
<sequence length="172" mass="17464">MGLPLTSLQATQVVNHVGQQVSAAPVYQLVYSPNQPLPSYAQQYTCSRADSVPACTNNTCTSSIPASPSCAATNTSPIYSPVSHPPTTNCHFASAPTCCLYTAIISSTSVPTDSSTTVTAPASATTTDSTSLPDGAFIIQYSNTSACIPSADAVYGSASVHTTAAATECTAS</sequence>
<dbReference type="AlphaFoldDB" id="A0AAV1EX70"/>
<gene>
    <name evidence="1" type="ORF">XNOV1_A022922</name>
</gene>